<comment type="caution">
    <text evidence="3">The sequence shown here is derived from an EMBL/GenBank/DDBJ whole genome shotgun (WGS) entry which is preliminary data.</text>
</comment>
<dbReference type="InterPro" id="IPR050740">
    <property type="entry name" value="Aldehyde_DH_Superfamily"/>
</dbReference>
<dbReference type="Proteomes" id="UP001230504">
    <property type="component" value="Unassembled WGS sequence"/>
</dbReference>
<dbReference type="AlphaFoldDB" id="A0AAD8PVK2"/>
<keyword evidence="1" id="KW-0560">Oxidoreductase</keyword>
<dbReference type="GO" id="GO:0009450">
    <property type="term" value="P:gamma-aminobutyric acid catabolic process"/>
    <property type="evidence" value="ECO:0007669"/>
    <property type="project" value="TreeGrafter"/>
</dbReference>
<dbReference type="RefSeq" id="XP_060412081.1">
    <property type="nucleotide sequence ID" value="XM_060560180.1"/>
</dbReference>
<evidence type="ECO:0000313" key="4">
    <source>
        <dbReference type="Proteomes" id="UP001230504"/>
    </source>
</evidence>
<evidence type="ECO:0000256" key="1">
    <source>
        <dbReference type="ARBA" id="ARBA00023002"/>
    </source>
</evidence>
<proteinExistence type="predicted"/>
<dbReference type="GO" id="GO:0004777">
    <property type="term" value="F:succinate-semialdehyde dehydrogenase (NAD+) activity"/>
    <property type="evidence" value="ECO:0007669"/>
    <property type="project" value="TreeGrafter"/>
</dbReference>
<dbReference type="PANTHER" id="PTHR43353:SF5">
    <property type="entry name" value="SUCCINATE-SEMIALDEHYDE DEHYDROGENASE, MITOCHONDRIAL"/>
    <property type="match status" value="1"/>
</dbReference>
<organism evidence="3 4">
    <name type="scientific">Colletotrichum navitas</name>
    <dbReference type="NCBI Taxonomy" id="681940"/>
    <lineage>
        <taxon>Eukaryota</taxon>
        <taxon>Fungi</taxon>
        <taxon>Dikarya</taxon>
        <taxon>Ascomycota</taxon>
        <taxon>Pezizomycotina</taxon>
        <taxon>Sordariomycetes</taxon>
        <taxon>Hypocreomycetidae</taxon>
        <taxon>Glomerellales</taxon>
        <taxon>Glomerellaceae</taxon>
        <taxon>Colletotrichum</taxon>
        <taxon>Colletotrichum graminicola species complex</taxon>
    </lineage>
</organism>
<feature type="domain" description="Aldehyde dehydrogenase" evidence="2">
    <location>
        <begin position="75"/>
        <end position="161"/>
    </location>
</feature>
<dbReference type="SUPFAM" id="SSF53720">
    <property type="entry name" value="ALDH-like"/>
    <property type="match status" value="1"/>
</dbReference>
<keyword evidence="4" id="KW-1185">Reference proteome</keyword>
<sequence>MAGSSDHHFVENLENGKTFAQVKGEVVRAASIHLVICRRGGTLMQRNHPVIVLRDPCDKHKSPPGSSGIRLRHRQKCSDGLLVHEKVQYELIKKLARRVEGYRPGQGINESAIQGPIVNAAAVQKLDALVKGAPEIGAVIHTGDKFLEDLKIYSYEPTFIRSTPGLISAAGSPIGDVNGSGLGREAASMVWQSTTTSSP</sequence>
<dbReference type="EMBL" id="JAHLJV010000048">
    <property type="protein sequence ID" value="KAK1585028.1"/>
    <property type="molecule type" value="Genomic_DNA"/>
</dbReference>
<dbReference type="PANTHER" id="PTHR43353">
    <property type="entry name" value="SUCCINATE-SEMIALDEHYDE DEHYDROGENASE, MITOCHONDRIAL"/>
    <property type="match status" value="1"/>
</dbReference>
<protein>
    <recommendedName>
        <fullName evidence="2">Aldehyde dehydrogenase domain-containing protein</fullName>
    </recommendedName>
</protein>
<dbReference type="InterPro" id="IPR015590">
    <property type="entry name" value="Aldehyde_DH_dom"/>
</dbReference>
<evidence type="ECO:0000313" key="3">
    <source>
        <dbReference type="EMBL" id="KAK1585028.1"/>
    </source>
</evidence>
<name>A0AAD8PVK2_9PEZI</name>
<dbReference type="Gene3D" id="3.40.309.10">
    <property type="entry name" value="Aldehyde Dehydrogenase, Chain A, domain 2"/>
    <property type="match status" value="1"/>
</dbReference>
<dbReference type="Pfam" id="PF00171">
    <property type="entry name" value="Aldedh"/>
    <property type="match status" value="1"/>
</dbReference>
<dbReference type="GeneID" id="85444420"/>
<reference evidence="3" key="1">
    <citation type="submission" date="2021-06" db="EMBL/GenBank/DDBJ databases">
        <title>Comparative genomics, transcriptomics and evolutionary studies reveal genomic signatures of adaptation to plant cell wall in hemibiotrophic fungi.</title>
        <authorList>
            <consortium name="DOE Joint Genome Institute"/>
            <person name="Baroncelli R."/>
            <person name="Diaz J.F."/>
            <person name="Benocci T."/>
            <person name="Peng M."/>
            <person name="Battaglia E."/>
            <person name="Haridas S."/>
            <person name="Andreopoulos W."/>
            <person name="Labutti K."/>
            <person name="Pangilinan J."/>
            <person name="Floch G.L."/>
            <person name="Makela M.R."/>
            <person name="Henrissat B."/>
            <person name="Grigoriev I.V."/>
            <person name="Crouch J.A."/>
            <person name="De Vries R.P."/>
            <person name="Sukno S.A."/>
            <person name="Thon M.R."/>
        </authorList>
    </citation>
    <scope>NUCLEOTIDE SEQUENCE</scope>
    <source>
        <strain evidence="3">CBS 125086</strain>
    </source>
</reference>
<accession>A0AAD8PVK2</accession>
<dbReference type="InterPro" id="IPR016163">
    <property type="entry name" value="Ald_DH_C"/>
</dbReference>
<gene>
    <name evidence="3" type="ORF">LY79DRAFT_581316</name>
</gene>
<dbReference type="InterPro" id="IPR016161">
    <property type="entry name" value="Ald_DH/histidinol_DH"/>
</dbReference>
<evidence type="ECO:0000259" key="2">
    <source>
        <dbReference type="Pfam" id="PF00171"/>
    </source>
</evidence>